<dbReference type="Pfam" id="PF08889">
    <property type="entry name" value="WbqC"/>
    <property type="match status" value="1"/>
</dbReference>
<gene>
    <name evidence="1" type="ORF">GCM10011495_30530</name>
</gene>
<comment type="caution">
    <text evidence="1">The sequence shown here is derived from an EMBL/GenBank/DDBJ whole genome shotgun (WGS) entry which is preliminary data.</text>
</comment>
<name>A0ABQ2AC03_9BACT</name>
<evidence type="ECO:0000313" key="2">
    <source>
        <dbReference type="Proteomes" id="UP000637774"/>
    </source>
</evidence>
<keyword evidence="2" id="KW-1185">Reference proteome</keyword>
<dbReference type="EMBL" id="BMGY01000034">
    <property type="protein sequence ID" value="GGH88688.1"/>
    <property type="molecule type" value="Genomic_DNA"/>
</dbReference>
<sequence>MIILTELHYHPPAALFAELLQADGLLLEAQEHYRKQTYRNRCLIRTAQGVQPLTIPVIDGNRAEKVTAEAIEIDYRQNWIHRHWRTLQTAYGNSPYFEYYADYFHDIYVSKPALLFDLNLQFLHLLLKCLRLPLPTARTTEYRAHYPAMQPLGTTEIHSLIHSSTHSLVDRRDWLTPKIATKTPEPDTPAVQSSVRPYPQVFGPGFEPGLSVLDLLFSQGPAAGSFLQ</sequence>
<dbReference type="InterPro" id="IPR014985">
    <property type="entry name" value="WbqC"/>
</dbReference>
<protein>
    <recommendedName>
        <fullName evidence="3">WbqC family protein</fullName>
    </recommendedName>
</protein>
<organism evidence="1 2">
    <name type="scientific">Hymenobacter frigidus</name>
    <dbReference type="NCBI Taxonomy" id="1524095"/>
    <lineage>
        <taxon>Bacteria</taxon>
        <taxon>Pseudomonadati</taxon>
        <taxon>Bacteroidota</taxon>
        <taxon>Cytophagia</taxon>
        <taxon>Cytophagales</taxon>
        <taxon>Hymenobacteraceae</taxon>
        <taxon>Hymenobacter</taxon>
    </lineage>
</organism>
<reference evidence="2" key="1">
    <citation type="journal article" date="2019" name="Int. J. Syst. Evol. Microbiol.">
        <title>The Global Catalogue of Microorganisms (GCM) 10K type strain sequencing project: providing services to taxonomists for standard genome sequencing and annotation.</title>
        <authorList>
            <consortium name="The Broad Institute Genomics Platform"/>
            <consortium name="The Broad Institute Genome Sequencing Center for Infectious Disease"/>
            <person name="Wu L."/>
            <person name="Ma J."/>
        </authorList>
    </citation>
    <scope>NUCLEOTIDE SEQUENCE [LARGE SCALE GENOMIC DNA]</scope>
    <source>
        <strain evidence="2">CGMCC 1.14966</strain>
    </source>
</reference>
<dbReference type="Proteomes" id="UP000637774">
    <property type="component" value="Unassembled WGS sequence"/>
</dbReference>
<evidence type="ECO:0000313" key="1">
    <source>
        <dbReference type="EMBL" id="GGH88688.1"/>
    </source>
</evidence>
<evidence type="ECO:0008006" key="3">
    <source>
        <dbReference type="Google" id="ProtNLM"/>
    </source>
</evidence>
<accession>A0ABQ2AC03</accession>
<proteinExistence type="predicted"/>
<dbReference type="RefSeq" id="WP_188562960.1">
    <property type="nucleotide sequence ID" value="NZ_BMGY01000034.1"/>
</dbReference>